<dbReference type="PANTHER" id="PTHR33420">
    <property type="entry name" value="FIMBRIAL SUBUNIT ELFA-RELATED"/>
    <property type="match status" value="1"/>
</dbReference>
<proteinExistence type="predicted"/>
<sequence>MYLNIVKFSKVKYLSILIVLLTAVLGKFTYAANKKICDNNCQIPVEFTGTYLESTCKISVDGGSKDGIVNLPKISVLNLKETGKEAGKTRFSIALDNCPADSVIELILRNSGGNADANTGNLKTEDDNLSAKKVQLRIRKEEDNDQMVIDNEQSFQKYIIPATSVKVTHYYSVSYFSEGNNVVTPGTVRSSAIIDLNYK</sequence>
<evidence type="ECO:0000313" key="3">
    <source>
        <dbReference type="Proteomes" id="UP000322181"/>
    </source>
</evidence>
<reference evidence="2 3" key="1">
    <citation type="submission" date="2019-09" db="EMBL/GenBank/DDBJ databases">
        <title>Draft genome sequence of various Type strains from the CCUG.</title>
        <authorList>
            <person name="Pineiro-Iglesias B."/>
            <person name="Tunovic T."/>
            <person name="Unosson C."/>
            <person name="Inganas E."/>
            <person name="Ohlen M."/>
            <person name="Cardew S."/>
            <person name="Jensie-Markopoulos S."/>
            <person name="Salva-Serra F."/>
            <person name="Jaen-Luchoro D."/>
            <person name="Karlsson R."/>
            <person name="Svensson-Stadler L."/>
            <person name="Chun J."/>
            <person name="Moore E."/>
        </authorList>
    </citation>
    <scope>NUCLEOTIDE SEQUENCE [LARGE SCALE GENOMIC DNA]</scope>
    <source>
        <strain evidence="2 3">CCUG 53682T</strain>
    </source>
</reference>
<dbReference type="GO" id="GO:0009289">
    <property type="term" value="C:pilus"/>
    <property type="evidence" value="ECO:0007669"/>
    <property type="project" value="InterPro"/>
</dbReference>
<dbReference type="SUPFAM" id="SSF49401">
    <property type="entry name" value="Bacterial adhesins"/>
    <property type="match status" value="1"/>
</dbReference>
<dbReference type="InterPro" id="IPR008966">
    <property type="entry name" value="Adhesion_dom_sf"/>
</dbReference>
<name>A0A5M9RB73_9GAMM</name>
<dbReference type="Gene3D" id="2.60.40.1090">
    <property type="entry name" value="Fimbrial-type adhesion domain"/>
    <property type="match status" value="1"/>
</dbReference>
<evidence type="ECO:0000313" key="2">
    <source>
        <dbReference type="EMBL" id="KAA8718010.1"/>
    </source>
</evidence>
<dbReference type="OrthoDB" id="7030999at2"/>
<dbReference type="InterPro" id="IPR036937">
    <property type="entry name" value="Adhesion_dom_fimbrial_sf"/>
</dbReference>
<dbReference type="PANTHER" id="PTHR33420:SF10">
    <property type="entry name" value="FIMBRIAE MAJOR SUBUNIT"/>
    <property type="match status" value="1"/>
</dbReference>
<dbReference type="AlphaFoldDB" id="A0A5M9RB73"/>
<feature type="domain" description="Fimbrial-type adhesion" evidence="1">
    <location>
        <begin position="46"/>
        <end position="199"/>
    </location>
</feature>
<evidence type="ECO:0000259" key="1">
    <source>
        <dbReference type="Pfam" id="PF00419"/>
    </source>
</evidence>
<dbReference type="InterPro" id="IPR050263">
    <property type="entry name" value="Bact_Fimbrial_Adh_Pro"/>
</dbReference>
<organism evidence="2 3">
    <name type="scientific">Morganella psychrotolerans</name>
    <dbReference type="NCBI Taxonomy" id="368603"/>
    <lineage>
        <taxon>Bacteria</taxon>
        <taxon>Pseudomonadati</taxon>
        <taxon>Pseudomonadota</taxon>
        <taxon>Gammaproteobacteria</taxon>
        <taxon>Enterobacterales</taxon>
        <taxon>Morganellaceae</taxon>
        <taxon>Morganella</taxon>
    </lineage>
</organism>
<dbReference type="InterPro" id="IPR000259">
    <property type="entry name" value="Adhesion_dom_fimbrial"/>
</dbReference>
<dbReference type="GO" id="GO:0043709">
    <property type="term" value="P:cell adhesion involved in single-species biofilm formation"/>
    <property type="evidence" value="ECO:0007669"/>
    <property type="project" value="TreeGrafter"/>
</dbReference>
<dbReference type="Pfam" id="PF00419">
    <property type="entry name" value="Fimbrial"/>
    <property type="match status" value="1"/>
</dbReference>
<dbReference type="RefSeq" id="WP_067365492.1">
    <property type="nucleotide sequence ID" value="NZ_BAAAFS010000001.1"/>
</dbReference>
<dbReference type="Proteomes" id="UP000322181">
    <property type="component" value="Unassembled WGS sequence"/>
</dbReference>
<accession>A0A5M9RB73</accession>
<protein>
    <submittedName>
        <fullName evidence="2">Type 1 fimbrial protein</fullName>
    </submittedName>
</protein>
<comment type="caution">
    <text evidence="2">The sequence shown here is derived from an EMBL/GenBank/DDBJ whole genome shotgun (WGS) entry which is preliminary data.</text>
</comment>
<dbReference type="EMBL" id="VXKB01000001">
    <property type="protein sequence ID" value="KAA8718010.1"/>
    <property type="molecule type" value="Genomic_DNA"/>
</dbReference>
<gene>
    <name evidence="2" type="ORF">F4V73_09370</name>
</gene>